<dbReference type="STRING" id="246410.J3KHM1"/>
<dbReference type="RefSeq" id="XP_001246965.2">
    <property type="nucleotide sequence ID" value="XM_001246964.2"/>
</dbReference>
<feature type="compositionally biased region" description="Basic and acidic residues" evidence="1">
    <location>
        <begin position="166"/>
        <end position="183"/>
    </location>
</feature>
<keyword evidence="3" id="KW-1185">Reference proteome</keyword>
<protein>
    <submittedName>
        <fullName evidence="2">Uncharacterized protein</fullName>
    </submittedName>
</protein>
<feature type="region of interest" description="Disordered" evidence="1">
    <location>
        <begin position="157"/>
        <end position="193"/>
    </location>
</feature>
<gene>
    <name evidence="2" type="ORF">CIMG_12847</name>
</gene>
<dbReference type="InParanoid" id="J3KHM1"/>
<evidence type="ECO:0000256" key="1">
    <source>
        <dbReference type="SAM" id="MobiDB-lite"/>
    </source>
</evidence>
<dbReference type="KEGG" id="cim:CIMG_12847"/>
<evidence type="ECO:0000313" key="3">
    <source>
        <dbReference type="Proteomes" id="UP000001261"/>
    </source>
</evidence>
<organism evidence="2 3">
    <name type="scientific">Coccidioides immitis (strain RS)</name>
    <name type="common">Valley fever fungus</name>
    <dbReference type="NCBI Taxonomy" id="246410"/>
    <lineage>
        <taxon>Eukaryota</taxon>
        <taxon>Fungi</taxon>
        <taxon>Dikarya</taxon>
        <taxon>Ascomycota</taxon>
        <taxon>Pezizomycotina</taxon>
        <taxon>Eurotiomycetes</taxon>
        <taxon>Eurotiomycetidae</taxon>
        <taxon>Onygenales</taxon>
        <taxon>Onygenaceae</taxon>
        <taxon>Coccidioides</taxon>
    </lineage>
</organism>
<dbReference type="VEuPathDB" id="FungiDB:CIMG_12847"/>
<dbReference type="AlphaFoldDB" id="J3KHM1"/>
<dbReference type="GeneID" id="24164474"/>
<sequence>MLIHIQPPEACKPGTPAENLPEEQTQVCKEMTNLETTSALLIMNETKTSIVTSERESILASRDEIQQLHKKTKLLKRMAKWQEKLNTLQATQKHSQSESLDMAIFNPTPAKWNLNEPMQAKLNEQLEIPDDINEIVALTIQLQPSVTAALEKNALHTKSTNSVRSACRDIKTDDSRPQTDKRNQFQRPAQKMEKDLTKNHKALRKEEKCFECSQKRHLTKDCLKKKMISWQLATKLVLEVHKMPIEIETAIDYENVILVEGIVNIFFEACDSQENWQLFHEQVMVTNIKDEMLVKQGIMECLVKVGKLVEMVRAQEE</sequence>
<evidence type="ECO:0000313" key="2">
    <source>
        <dbReference type="EMBL" id="EAS35382.3"/>
    </source>
</evidence>
<proteinExistence type="predicted"/>
<accession>J3KHM1</accession>
<name>J3KHM1_COCIM</name>
<dbReference type="EMBL" id="GG704911">
    <property type="protein sequence ID" value="EAS35382.3"/>
    <property type="molecule type" value="Genomic_DNA"/>
</dbReference>
<reference evidence="3" key="2">
    <citation type="journal article" date="2010" name="Genome Res.">
        <title>Population genomic sequencing of Coccidioides fungi reveals recent hybridization and transposon control.</title>
        <authorList>
            <person name="Neafsey D.E."/>
            <person name="Barker B.M."/>
            <person name="Sharpton T.J."/>
            <person name="Stajich J.E."/>
            <person name="Park D.J."/>
            <person name="Whiston E."/>
            <person name="Hung C.-Y."/>
            <person name="McMahan C."/>
            <person name="White J."/>
            <person name="Sykes S."/>
            <person name="Heiman D."/>
            <person name="Young S."/>
            <person name="Zeng Q."/>
            <person name="Abouelleil A."/>
            <person name="Aftuck L."/>
            <person name="Bessette D."/>
            <person name="Brown A."/>
            <person name="FitzGerald M."/>
            <person name="Lui A."/>
            <person name="Macdonald J.P."/>
            <person name="Priest M."/>
            <person name="Orbach M.J."/>
            <person name="Galgiani J.N."/>
            <person name="Kirkland T.N."/>
            <person name="Cole G.T."/>
            <person name="Birren B.W."/>
            <person name="Henn M.R."/>
            <person name="Taylor J.W."/>
            <person name="Rounsley S.D."/>
        </authorList>
    </citation>
    <scope>GENOME REANNOTATION</scope>
    <source>
        <strain evidence="3">RS</strain>
    </source>
</reference>
<dbReference type="Proteomes" id="UP000001261">
    <property type="component" value="Unassembled WGS sequence"/>
</dbReference>
<reference evidence="3" key="1">
    <citation type="journal article" date="2009" name="Genome Res.">
        <title>Comparative genomic analyses of the human fungal pathogens Coccidioides and their relatives.</title>
        <authorList>
            <person name="Sharpton T.J."/>
            <person name="Stajich J.E."/>
            <person name="Rounsley S.D."/>
            <person name="Gardner M.J."/>
            <person name="Wortman J.R."/>
            <person name="Jordar V.S."/>
            <person name="Maiti R."/>
            <person name="Kodira C.D."/>
            <person name="Neafsey D.E."/>
            <person name="Zeng Q."/>
            <person name="Hung C.-Y."/>
            <person name="McMahan C."/>
            <person name="Muszewska A."/>
            <person name="Grynberg M."/>
            <person name="Mandel M.A."/>
            <person name="Kellner E.M."/>
            <person name="Barker B.M."/>
            <person name="Galgiani J.N."/>
            <person name="Orbach M.J."/>
            <person name="Kirkland T.N."/>
            <person name="Cole G.T."/>
            <person name="Henn M.R."/>
            <person name="Birren B.W."/>
            <person name="Taylor J.W."/>
        </authorList>
    </citation>
    <scope>NUCLEOTIDE SEQUENCE [LARGE SCALE GENOMIC DNA]</scope>
    <source>
        <strain evidence="3">RS</strain>
    </source>
</reference>